<keyword evidence="1" id="KW-0472">Membrane</keyword>
<organism evidence="2 3">
    <name type="scientific">Pseudarthrobacter defluvii</name>
    <dbReference type="NCBI Taxonomy" id="410837"/>
    <lineage>
        <taxon>Bacteria</taxon>
        <taxon>Bacillati</taxon>
        <taxon>Actinomycetota</taxon>
        <taxon>Actinomycetes</taxon>
        <taxon>Micrococcales</taxon>
        <taxon>Micrococcaceae</taxon>
        <taxon>Pseudarthrobacter</taxon>
    </lineage>
</organism>
<dbReference type="Proteomes" id="UP001226389">
    <property type="component" value="Unassembled WGS sequence"/>
</dbReference>
<feature type="transmembrane region" description="Helical" evidence="1">
    <location>
        <begin position="26"/>
        <end position="51"/>
    </location>
</feature>
<evidence type="ECO:0000256" key="1">
    <source>
        <dbReference type="SAM" id="Phobius"/>
    </source>
</evidence>
<evidence type="ECO:0000313" key="2">
    <source>
        <dbReference type="EMBL" id="MDQ0120425.1"/>
    </source>
</evidence>
<dbReference type="EMBL" id="JAUSSY010000014">
    <property type="protein sequence ID" value="MDQ0120425.1"/>
    <property type="molecule type" value="Genomic_DNA"/>
</dbReference>
<dbReference type="RefSeq" id="WP_307492543.1">
    <property type="nucleotide sequence ID" value="NZ_JAUSSY010000014.1"/>
</dbReference>
<keyword evidence="1" id="KW-0812">Transmembrane</keyword>
<proteinExistence type="predicted"/>
<protein>
    <submittedName>
        <fullName evidence="2">Sorbitol-specific phosphotransferase system component IIC</fullName>
    </submittedName>
</protein>
<keyword evidence="3" id="KW-1185">Reference proteome</keyword>
<accession>A0ABT9ULB3</accession>
<sequence>MVTNLGTFAVPAATTFGRDGAMFESLLAFVAQMSLVLWGLVTLTVVIRFIGIRFYRRAARRAMAKVAAAGTAVPAIAVASIDAPAPAAAGTALPDAARTARAAGTAAKQAAAAAVMPVIAVVPAIAAGMDLLQPANVPLPEAFTNVLATNSADG</sequence>
<name>A0ABT9ULB3_9MICC</name>
<comment type="caution">
    <text evidence="2">The sequence shown here is derived from an EMBL/GenBank/DDBJ whole genome shotgun (WGS) entry which is preliminary data.</text>
</comment>
<gene>
    <name evidence="2" type="ORF">J2T22_003626</name>
</gene>
<keyword evidence="1" id="KW-1133">Transmembrane helix</keyword>
<reference evidence="2 3" key="1">
    <citation type="submission" date="2023-07" db="EMBL/GenBank/DDBJ databases">
        <title>Sorghum-associated microbial communities from plants grown in Nebraska, USA.</title>
        <authorList>
            <person name="Schachtman D."/>
        </authorList>
    </citation>
    <scope>NUCLEOTIDE SEQUENCE [LARGE SCALE GENOMIC DNA]</scope>
    <source>
        <strain evidence="2 3">DS994</strain>
    </source>
</reference>
<evidence type="ECO:0000313" key="3">
    <source>
        <dbReference type="Proteomes" id="UP001226389"/>
    </source>
</evidence>